<feature type="domain" description="Plastocyanin-like" evidence="11">
    <location>
        <begin position="78"/>
        <end position="186"/>
    </location>
</feature>
<dbReference type="Proteomes" id="UP001162030">
    <property type="component" value="Chromosome"/>
</dbReference>
<dbReference type="CDD" id="cd11020">
    <property type="entry name" value="CuRO_1_CuNIR"/>
    <property type="match status" value="1"/>
</dbReference>
<comment type="subunit">
    <text evidence="2 10">Homotrimer.</text>
</comment>
<keyword evidence="13" id="KW-1185">Reference proteome</keyword>
<comment type="similarity">
    <text evidence="1 10">Belongs to the multicopper oxidase family.</text>
</comment>
<evidence type="ECO:0000256" key="1">
    <source>
        <dbReference type="ARBA" id="ARBA00010609"/>
    </source>
</evidence>
<comment type="cofactor">
    <cofactor evidence="10">
        <name>Cu(+)</name>
        <dbReference type="ChEBI" id="CHEBI:49552"/>
    </cofactor>
    <text evidence="10">Binds 1 Cu(+) ion.</text>
</comment>
<dbReference type="InterPro" id="IPR045087">
    <property type="entry name" value="Cu-oxidase_fam"/>
</dbReference>
<evidence type="ECO:0000256" key="4">
    <source>
        <dbReference type="ARBA" id="ARBA00017290"/>
    </source>
</evidence>
<keyword evidence="8 10" id="KW-0186">Copper</keyword>
<accession>A0ABM9I456</accession>
<dbReference type="Pfam" id="PF07732">
    <property type="entry name" value="Cu-oxidase_3"/>
    <property type="match status" value="1"/>
</dbReference>
<proteinExistence type="inferred from homology"/>
<evidence type="ECO:0000256" key="6">
    <source>
        <dbReference type="ARBA" id="ARBA00022737"/>
    </source>
</evidence>
<feature type="signal peptide" evidence="10">
    <location>
        <begin position="1"/>
        <end position="24"/>
    </location>
</feature>
<comment type="catalytic activity">
    <reaction evidence="9 10">
        <text>nitric oxide + Fe(III)-[cytochrome c] + H2O = Fe(II)-[cytochrome c] + nitrite + 2 H(+)</text>
        <dbReference type="Rhea" id="RHEA:15233"/>
        <dbReference type="Rhea" id="RHEA-COMP:10350"/>
        <dbReference type="Rhea" id="RHEA-COMP:14399"/>
        <dbReference type="ChEBI" id="CHEBI:15377"/>
        <dbReference type="ChEBI" id="CHEBI:15378"/>
        <dbReference type="ChEBI" id="CHEBI:16301"/>
        <dbReference type="ChEBI" id="CHEBI:16480"/>
        <dbReference type="ChEBI" id="CHEBI:29033"/>
        <dbReference type="ChEBI" id="CHEBI:29034"/>
        <dbReference type="EC" id="1.7.2.1"/>
    </reaction>
</comment>
<evidence type="ECO:0000256" key="10">
    <source>
        <dbReference type="RuleBase" id="RU365025"/>
    </source>
</evidence>
<dbReference type="RefSeq" id="WP_235726657.1">
    <property type="nucleotide sequence ID" value="NZ_OX458333.1"/>
</dbReference>
<dbReference type="GO" id="GO:0050421">
    <property type="term" value="F:nitrite reductase (NO-forming) activity"/>
    <property type="evidence" value="ECO:0007669"/>
    <property type="project" value="UniProtKB-EC"/>
</dbReference>
<name>A0ABM9I456_9GAMM</name>
<keyword evidence="5 10" id="KW-0479">Metal-binding</keyword>
<evidence type="ECO:0000313" key="13">
    <source>
        <dbReference type="Proteomes" id="UP001162030"/>
    </source>
</evidence>
<dbReference type="InterPro" id="IPR008972">
    <property type="entry name" value="Cupredoxin"/>
</dbReference>
<dbReference type="PRINTS" id="PR00695">
    <property type="entry name" value="CUNO2RDTASE"/>
</dbReference>
<evidence type="ECO:0000313" key="12">
    <source>
        <dbReference type="EMBL" id="CAI8879881.1"/>
    </source>
</evidence>
<dbReference type="EMBL" id="OX458333">
    <property type="protein sequence ID" value="CAI8879881.1"/>
    <property type="molecule type" value="Genomic_DNA"/>
</dbReference>
<keyword evidence="6" id="KW-0677">Repeat</keyword>
<dbReference type="PANTHER" id="PTHR11709">
    <property type="entry name" value="MULTI-COPPER OXIDASE"/>
    <property type="match status" value="1"/>
</dbReference>
<evidence type="ECO:0000256" key="2">
    <source>
        <dbReference type="ARBA" id="ARBA00011233"/>
    </source>
</evidence>
<gene>
    <name evidence="12" type="primary">nirK</name>
    <name evidence="12" type="ORF">MSZNOR_3039</name>
</gene>
<evidence type="ECO:0000256" key="7">
    <source>
        <dbReference type="ARBA" id="ARBA00023002"/>
    </source>
</evidence>
<comment type="cofactor">
    <cofactor evidence="10">
        <name>Cu(2+)</name>
        <dbReference type="ChEBI" id="CHEBI:29036"/>
    </cofactor>
    <text evidence="10">Binds 1 Cu(+) ion.</text>
</comment>
<dbReference type="EC" id="1.7.2.1" evidence="3 10"/>
<keyword evidence="10" id="KW-0732">Signal</keyword>
<dbReference type="InterPro" id="IPR001287">
    <property type="entry name" value="NO2-reductase_Cu"/>
</dbReference>
<feature type="chain" id="PRO_5045006902" description="Copper-containing nitrite reductase" evidence="10">
    <location>
        <begin position="25"/>
        <end position="433"/>
    </location>
</feature>
<evidence type="ECO:0000256" key="9">
    <source>
        <dbReference type="ARBA" id="ARBA00049340"/>
    </source>
</evidence>
<dbReference type="PROSITE" id="PS51257">
    <property type="entry name" value="PROKAR_LIPOPROTEIN"/>
    <property type="match status" value="1"/>
</dbReference>
<reference evidence="12 13" key="1">
    <citation type="submission" date="2023-03" db="EMBL/GenBank/DDBJ databases">
        <authorList>
            <person name="Pearce D."/>
        </authorList>
    </citation>
    <scope>NUCLEOTIDE SEQUENCE [LARGE SCALE GENOMIC DNA]</scope>
    <source>
        <strain evidence="12">Msz</strain>
    </source>
</reference>
<sequence length="433" mass="45943">MKRNMAFSHYCLAGLLLLGLSSCAKLPSGSSGQQSGGAKAVALPVGLMRLPQPQVAPPVNRDNPAIVSVELETKVVTALMADGVGYTYWTYNGTVPGPMIRVRQGDTVELTLKNSLDSPVSHSIDSHGVTGPGGGGKLTQTLPGGTSVFRFKALNPGVYIYHCATPMIPHHISHGLYGLMVVEPPKGWPKVDREFYIMQGDFYLSGDPTQPGMHEAVVDKMLKEEPDYVVFNGSVGALSEENALRANVGETVRVFFGVGGPNTTSSVHLIGEIFDRVYPEGASEPLSNVQSHLVPAGAAAIFEVKLDVPGTYILVDHSLARLHKGAAAFLTVEGPENPAVFQSVVNTSPSISGGHSSYSHCVGMPGLRSGRFSGENDEYHVIDAVCRLCTTGTDPTTIWQRWFSNSLLRAISKVSVASAANNAGANSGKDQSR</sequence>
<protein>
    <recommendedName>
        <fullName evidence="4 10">Copper-containing nitrite reductase</fullName>
        <ecNumber evidence="3 10">1.7.2.1</ecNumber>
    </recommendedName>
</protein>
<dbReference type="PANTHER" id="PTHR11709:SF394">
    <property type="entry name" value="FI03373P-RELATED"/>
    <property type="match status" value="1"/>
</dbReference>
<dbReference type="Gene3D" id="2.60.40.420">
    <property type="entry name" value="Cupredoxins - blue copper proteins"/>
    <property type="match status" value="2"/>
</dbReference>
<dbReference type="NCBIfam" id="TIGR02376">
    <property type="entry name" value="Cu_nitrite_red"/>
    <property type="match status" value="1"/>
</dbReference>
<dbReference type="SUPFAM" id="SSF49503">
    <property type="entry name" value="Cupredoxins"/>
    <property type="match status" value="2"/>
</dbReference>
<evidence type="ECO:0000259" key="11">
    <source>
        <dbReference type="Pfam" id="PF07732"/>
    </source>
</evidence>
<organism evidence="12 13">
    <name type="scientific">Methylocaldum szegediense</name>
    <dbReference type="NCBI Taxonomy" id="73780"/>
    <lineage>
        <taxon>Bacteria</taxon>
        <taxon>Pseudomonadati</taxon>
        <taxon>Pseudomonadota</taxon>
        <taxon>Gammaproteobacteria</taxon>
        <taxon>Methylococcales</taxon>
        <taxon>Methylococcaceae</taxon>
        <taxon>Methylocaldum</taxon>
    </lineage>
</organism>
<evidence type="ECO:0000256" key="8">
    <source>
        <dbReference type="ARBA" id="ARBA00023008"/>
    </source>
</evidence>
<dbReference type="CDD" id="cd04208">
    <property type="entry name" value="CuRO_2_CuNIR"/>
    <property type="match status" value="1"/>
</dbReference>
<evidence type="ECO:0000256" key="3">
    <source>
        <dbReference type="ARBA" id="ARBA00011882"/>
    </source>
</evidence>
<evidence type="ECO:0000256" key="5">
    <source>
        <dbReference type="ARBA" id="ARBA00022723"/>
    </source>
</evidence>
<dbReference type="InterPro" id="IPR011707">
    <property type="entry name" value="Cu-oxidase-like_N"/>
</dbReference>
<keyword evidence="7 10" id="KW-0560">Oxidoreductase</keyword>